<feature type="domain" description="4'-phosphopantetheinyl transferase" evidence="3">
    <location>
        <begin position="110"/>
        <end position="172"/>
    </location>
</feature>
<dbReference type="Pfam" id="PF01648">
    <property type="entry name" value="ACPS"/>
    <property type="match status" value="1"/>
</dbReference>
<dbReference type="GO" id="GO:0019878">
    <property type="term" value="P:lysine biosynthetic process via aminoadipic acid"/>
    <property type="evidence" value="ECO:0007669"/>
    <property type="project" value="TreeGrafter"/>
</dbReference>
<keyword evidence="5" id="KW-1185">Reference proteome</keyword>
<dbReference type="Gene3D" id="3.90.470.20">
    <property type="entry name" value="4'-phosphopantetheinyl transferase domain"/>
    <property type="match status" value="1"/>
</dbReference>
<dbReference type="InterPro" id="IPR008278">
    <property type="entry name" value="4-PPantetheinyl_Trfase_dom"/>
</dbReference>
<dbReference type="HOGENOM" id="CLU_1174130_0_0_5"/>
<dbReference type="Proteomes" id="UP000002033">
    <property type="component" value="Chromosome"/>
</dbReference>
<dbReference type="PANTHER" id="PTHR12215">
    <property type="entry name" value="PHOSPHOPANTETHEINE TRANSFERASE"/>
    <property type="match status" value="1"/>
</dbReference>
<dbReference type="InterPro" id="IPR037143">
    <property type="entry name" value="4-PPantetheinyl_Trfase_dom_sf"/>
</dbReference>
<dbReference type="GO" id="GO:0008897">
    <property type="term" value="F:holo-[acyl-carrier-protein] synthase activity"/>
    <property type="evidence" value="ECO:0007669"/>
    <property type="project" value="InterPro"/>
</dbReference>
<evidence type="ECO:0000256" key="2">
    <source>
        <dbReference type="ARBA" id="ARBA00022679"/>
    </source>
</evidence>
<evidence type="ECO:0000313" key="5">
    <source>
        <dbReference type="Proteomes" id="UP000002033"/>
    </source>
</evidence>
<evidence type="ECO:0000259" key="3">
    <source>
        <dbReference type="Pfam" id="PF01648"/>
    </source>
</evidence>
<keyword evidence="2 4" id="KW-0808">Transferase</keyword>
<gene>
    <name evidence="4" type="ordered locus">Hden_1295</name>
</gene>
<dbReference type="PANTHER" id="PTHR12215:SF10">
    <property type="entry name" value="L-AMINOADIPATE-SEMIALDEHYDE DEHYDROGENASE-PHOSPHOPANTETHEINYL TRANSFERASE"/>
    <property type="match status" value="1"/>
</dbReference>
<dbReference type="InterPro" id="IPR050559">
    <property type="entry name" value="P-Pant_transferase_sf"/>
</dbReference>
<dbReference type="KEGG" id="hdn:Hden_1295"/>
<dbReference type="SUPFAM" id="SSF56214">
    <property type="entry name" value="4'-phosphopantetheinyl transferase"/>
    <property type="match status" value="2"/>
</dbReference>
<protein>
    <submittedName>
        <fullName evidence="4">Phosphopantetheinyl transferase-like protein</fullName>
    </submittedName>
</protein>
<organism evidence="4 5">
    <name type="scientific">Hyphomicrobium denitrificans (strain ATCC 51888 / DSM 1869 / NCIMB 11706 / TK 0415)</name>
    <dbReference type="NCBI Taxonomy" id="582899"/>
    <lineage>
        <taxon>Bacteria</taxon>
        <taxon>Pseudomonadati</taxon>
        <taxon>Pseudomonadota</taxon>
        <taxon>Alphaproteobacteria</taxon>
        <taxon>Hyphomicrobiales</taxon>
        <taxon>Hyphomicrobiaceae</taxon>
        <taxon>Hyphomicrobium</taxon>
    </lineage>
</organism>
<dbReference type="OrthoDB" id="9808281at2"/>
<proteinExistence type="inferred from homology"/>
<dbReference type="EMBL" id="CP002083">
    <property type="protein sequence ID" value="ADJ23107.1"/>
    <property type="molecule type" value="Genomic_DNA"/>
</dbReference>
<evidence type="ECO:0000313" key="4">
    <source>
        <dbReference type="EMBL" id="ADJ23107.1"/>
    </source>
</evidence>
<name>D8JWJ4_HYPDA</name>
<dbReference type="STRING" id="582899.Hden_1295"/>
<evidence type="ECO:0000256" key="1">
    <source>
        <dbReference type="ARBA" id="ARBA00010990"/>
    </source>
</evidence>
<sequence length="236" mass="25396">MSLRDLDVVFVDLDASRALLEHEEASTPRLSPSDRLRVDRLSGDPVRQARWRASRIATRIVLERWAGRSVRGAEFEIAAGGRPSLGDGLPHFNVSHTASVALIAVCQMSPVGVDVECQRTLSMSSERRRRIVAAADDLASVGALNPESDVDVLRAWVRLEAIAKARGSGIGVLLTEEGVIGGANRSTRETEKPSLASAALDVAPPYIAAIAADTLPSAISVRRFPARVEALQDFLR</sequence>
<dbReference type="RefSeq" id="WP_013215322.1">
    <property type="nucleotide sequence ID" value="NC_014313.1"/>
</dbReference>
<reference evidence="5" key="1">
    <citation type="journal article" date="2011" name="J. Bacteriol.">
        <title>Genome sequences of eight morphologically diverse alphaproteobacteria.</title>
        <authorList>
            <consortium name="US DOE Joint Genome Institute"/>
            <person name="Brown P.J."/>
            <person name="Kysela D.T."/>
            <person name="Buechlein A."/>
            <person name="Hemmerich C."/>
            <person name="Brun Y.V."/>
        </authorList>
    </citation>
    <scope>NUCLEOTIDE SEQUENCE [LARGE SCALE GENOMIC DNA]</scope>
    <source>
        <strain evidence="5">ATCC 51888 / DSM 1869 / NCIB 11706 / TK 0415</strain>
    </source>
</reference>
<dbReference type="GO" id="GO:0005829">
    <property type="term" value="C:cytosol"/>
    <property type="evidence" value="ECO:0007669"/>
    <property type="project" value="TreeGrafter"/>
</dbReference>
<dbReference type="eggNOG" id="COG2091">
    <property type="taxonomic scope" value="Bacteria"/>
</dbReference>
<comment type="similarity">
    <text evidence="1">Belongs to the P-Pant transferase superfamily. Gsp/Sfp/HetI/AcpT family.</text>
</comment>
<dbReference type="GO" id="GO:0000287">
    <property type="term" value="F:magnesium ion binding"/>
    <property type="evidence" value="ECO:0007669"/>
    <property type="project" value="InterPro"/>
</dbReference>
<dbReference type="AlphaFoldDB" id="D8JWJ4"/>
<accession>D8JWJ4</accession>